<organism evidence="2 3">
    <name type="scientific">Ruthenibacterium lactatiformans</name>
    <dbReference type="NCBI Taxonomy" id="1550024"/>
    <lineage>
        <taxon>Bacteria</taxon>
        <taxon>Bacillati</taxon>
        <taxon>Bacillota</taxon>
        <taxon>Clostridia</taxon>
        <taxon>Eubacteriales</taxon>
        <taxon>Oscillospiraceae</taxon>
        <taxon>Ruthenibacterium</taxon>
    </lineage>
</organism>
<keyword evidence="3" id="KW-1185">Reference proteome</keyword>
<dbReference type="SUPFAM" id="SSF69118">
    <property type="entry name" value="AhpD-like"/>
    <property type="match status" value="1"/>
</dbReference>
<dbReference type="EMBL" id="JXXK01000015">
    <property type="protein sequence ID" value="KJF39586.1"/>
    <property type="molecule type" value="Genomic_DNA"/>
</dbReference>
<dbReference type="GO" id="GO:0051920">
    <property type="term" value="F:peroxiredoxin activity"/>
    <property type="evidence" value="ECO:0007669"/>
    <property type="project" value="InterPro"/>
</dbReference>
<dbReference type="PANTHER" id="PTHR33570:SF2">
    <property type="entry name" value="CARBOXYMUCONOLACTONE DECARBOXYLASE-LIKE DOMAIN-CONTAINING PROTEIN"/>
    <property type="match status" value="1"/>
</dbReference>
<dbReference type="InterPro" id="IPR003779">
    <property type="entry name" value="CMD-like"/>
</dbReference>
<protein>
    <submittedName>
        <fullName evidence="2">Carboxymuconolactone decarboxylase</fullName>
    </submittedName>
</protein>
<gene>
    <name evidence="2" type="ORF">TQ39_11020</name>
</gene>
<evidence type="ECO:0000259" key="1">
    <source>
        <dbReference type="Pfam" id="PF02627"/>
    </source>
</evidence>
<feature type="domain" description="Carboxymuconolactone decarboxylase-like" evidence="1">
    <location>
        <begin position="166"/>
        <end position="246"/>
    </location>
</feature>
<name>A0A0D8IZ52_9FIRM</name>
<reference evidence="2" key="1">
    <citation type="submission" date="2015-02" db="EMBL/GenBank/DDBJ databases">
        <title>A novel member of the family Ruminococcaceae isolated from human feces.</title>
        <authorList>
            <person name="Shkoporov A.N."/>
            <person name="Chaplin A.V."/>
            <person name="Motuzova O.V."/>
            <person name="Kafarskaia L.I."/>
            <person name="Khokhlova E.V."/>
            <person name="Efimov B.A."/>
        </authorList>
    </citation>
    <scope>NUCLEOTIDE SEQUENCE [LARGE SCALE GENOMIC DNA]</scope>
    <source>
        <strain evidence="2">585-1</strain>
    </source>
</reference>
<accession>A0A0D8IZ52</accession>
<dbReference type="InterPro" id="IPR052512">
    <property type="entry name" value="4CMD/NDH-1_regulator"/>
</dbReference>
<dbReference type="PANTHER" id="PTHR33570">
    <property type="entry name" value="4-CARBOXYMUCONOLACTONE DECARBOXYLASE FAMILY PROTEIN"/>
    <property type="match status" value="1"/>
</dbReference>
<dbReference type="Gene3D" id="1.20.1290.10">
    <property type="entry name" value="AhpD-like"/>
    <property type="match status" value="1"/>
</dbReference>
<sequence length="253" mass="28021">MAFMNKNAESRARRLFAGVNSSLSRTDPEFVEIISNFSQDETANANILTEKERMLCILAALLGCQGMGEFQNMLHAALNIGVDPVAIKETIYQATAYLGIGRTCDFLIAANGIMEQHGVRLPLAPQASTNEEARFERGLAKQVELFGPDMAKRQTDGPALRRNINRWLADNCFGDYYTRNGLNGQEREMITFCFFLAQGGCENQLRGHTAGNFGVGNGKEKLYSVVEQCMPYIGYPRSLNAMSIIDEIAAKEK</sequence>
<dbReference type="Proteomes" id="UP000032483">
    <property type="component" value="Unassembled WGS sequence"/>
</dbReference>
<evidence type="ECO:0000313" key="2">
    <source>
        <dbReference type="EMBL" id="KJF39586.1"/>
    </source>
</evidence>
<dbReference type="Pfam" id="PF02627">
    <property type="entry name" value="CMD"/>
    <property type="match status" value="2"/>
</dbReference>
<dbReference type="InterPro" id="IPR029032">
    <property type="entry name" value="AhpD-like"/>
</dbReference>
<dbReference type="PATRIC" id="fig|1550024.3.peg.2514"/>
<comment type="caution">
    <text evidence="2">The sequence shown here is derived from an EMBL/GenBank/DDBJ whole genome shotgun (WGS) entry which is preliminary data.</text>
</comment>
<dbReference type="AlphaFoldDB" id="A0A0D8IZ52"/>
<feature type="domain" description="Carboxymuconolactone decarboxylase-like" evidence="1">
    <location>
        <begin position="28"/>
        <end position="110"/>
    </location>
</feature>
<proteinExistence type="predicted"/>
<evidence type="ECO:0000313" key="3">
    <source>
        <dbReference type="Proteomes" id="UP000032483"/>
    </source>
</evidence>